<dbReference type="PANTHER" id="PTHR30046">
    <property type="entry name" value="FLAGELLAR M-RING PROTEIN"/>
    <property type="match status" value="1"/>
</dbReference>
<dbReference type="InterPro" id="IPR045851">
    <property type="entry name" value="AMP-bd_C_sf"/>
</dbReference>
<dbReference type="PIRSF" id="PIRSF004862">
    <property type="entry name" value="FliF"/>
    <property type="match status" value="1"/>
</dbReference>
<dbReference type="AlphaFoldDB" id="A0A839HFG7"/>
<dbReference type="GO" id="GO:0071973">
    <property type="term" value="P:bacterial-type flagellum-dependent cell motility"/>
    <property type="evidence" value="ECO:0007669"/>
    <property type="project" value="InterPro"/>
</dbReference>
<evidence type="ECO:0000256" key="8">
    <source>
        <dbReference type="ARBA" id="ARBA00022989"/>
    </source>
</evidence>
<feature type="transmembrane region" description="Helical" evidence="14">
    <location>
        <begin position="26"/>
        <end position="47"/>
    </location>
</feature>
<evidence type="ECO:0000259" key="15">
    <source>
        <dbReference type="Pfam" id="PF01514"/>
    </source>
</evidence>
<feature type="domain" description="Flagellar M-ring N-terminal" evidence="15">
    <location>
        <begin position="48"/>
        <end position="222"/>
    </location>
</feature>
<dbReference type="NCBIfam" id="TIGR00206">
    <property type="entry name" value="fliF"/>
    <property type="match status" value="1"/>
</dbReference>
<feature type="region of interest" description="Disordered" evidence="13">
    <location>
        <begin position="292"/>
        <end position="343"/>
    </location>
</feature>
<comment type="subcellular location">
    <subcellularLocation>
        <location evidence="2 12">Bacterial flagellum basal body</location>
    </subcellularLocation>
    <subcellularLocation>
        <location evidence="3">Cell membrane</location>
        <topology evidence="3">Multi-pass membrane protein</topology>
    </subcellularLocation>
</comment>
<dbReference type="PRINTS" id="PR01009">
    <property type="entry name" value="FLGMRINGFLIF"/>
</dbReference>
<dbReference type="InterPro" id="IPR006182">
    <property type="entry name" value="FliF_N_dom"/>
</dbReference>
<evidence type="ECO:0000256" key="1">
    <source>
        <dbReference type="ARBA" id="ARBA00003820"/>
    </source>
</evidence>
<accession>A0A839HFG7</accession>
<evidence type="ECO:0000256" key="13">
    <source>
        <dbReference type="SAM" id="MobiDB-lite"/>
    </source>
</evidence>
<feature type="domain" description="Flagellar M-ring C-terminal" evidence="16">
    <location>
        <begin position="257"/>
        <end position="424"/>
    </location>
</feature>
<feature type="compositionally biased region" description="Basic and acidic residues" evidence="13">
    <location>
        <begin position="505"/>
        <end position="516"/>
    </location>
</feature>
<dbReference type="GO" id="GO:0005886">
    <property type="term" value="C:plasma membrane"/>
    <property type="evidence" value="ECO:0007669"/>
    <property type="project" value="UniProtKB-SubCell"/>
</dbReference>
<evidence type="ECO:0000256" key="10">
    <source>
        <dbReference type="ARBA" id="ARBA00023143"/>
    </source>
</evidence>
<keyword evidence="18" id="KW-1185">Reference proteome</keyword>
<dbReference type="GO" id="GO:0009431">
    <property type="term" value="C:bacterial-type flagellum basal body, MS ring"/>
    <property type="evidence" value="ECO:0007669"/>
    <property type="project" value="InterPro"/>
</dbReference>
<evidence type="ECO:0000259" key="16">
    <source>
        <dbReference type="Pfam" id="PF08345"/>
    </source>
</evidence>
<dbReference type="InterPro" id="IPR000067">
    <property type="entry name" value="FlgMring_FliF"/>
</dbReference>
<comment type="caution">
    <text evidence="17">The sequence shown here is derived from an EMBL/GenBank/DDBJ whole genome shotgun (WGS) entry which is preliminary data.</text>
</comment>
<keyword evidence="17" id="KW-0282">Flagellum</keyword>
<evidence type="ECO:0000256" key="14">
    <source>
        <dbReference type="SAM" id="Phobius"/>
    </source>
</evidence>
<feature type="transmembrane region" description="Helical" evidence="14">
    <location>
        <begin position="440"/>
        <end position="462"/>
    </location>
</feature>
<evidence type="ECO:0000313" key="17">
    <source>
        <dbReference type="EMBL" id="MBB1126820.1"/>
    </source>
</evidence>
<keyword evidence="17" id="KW-0969">Cilium</keyword>
<dbReference type="Gene3D" id="3.30.300.30">
    <property type="match status" value="1"/>
</dbReference>
<name>A0A839HFG7_9GAMM</name>
<dbReference type="Pfam" id="PF01514">
    <property type="entry name" value="YscJ_FliF"/>
    <property type="match status" value="1"/>
</dbReference>
<keyword evidence="10 12" id="KW-0975">Bacterial flagellum</keyword>
<evidence type="ECO:0000256" key="7">
    <source>
        <dbReference type="ARBA" id="ARBA00022692"/>
    </source>
</evidence>
<evidence type="ECO:0000256" key="3">
    <source>
        <dbReference type="ARBA" id="ARBA00004651"/>
    </source>
</evidence>
<evidence type="ECO:0000256" key="12">
    <source>
        <dbReference type="PIRNR" id="PIRNR004862"/>
    </source>
</evidence>
<dbReference type="EMBL" id="JABVCQ010000026">
    <property type="protein sequence ID" value="MBB1126820.1"/>
    <property type="molecule type" value="Genomic_DNA"/>
</dbReference>
<organism evidence="17 18">
    <name type="scientific">Thiospirillum jenense</name>
    <dbReference type="NCBI Taxonomy" id="1653858"/>
    <lineage>
        <taxon>Bacteria</taxon>
        <taxon>Pseudomonadati</taxon>
        <taxon>Pseudomonadota</taxon>
        <taxon>Gammaproteobacteria</taxon>
        <taxon>Chromatiales</taxon>
        <taxon>Chromatiaceae</taxon>
        <taxon>Thiospirillum</taxon>
    </lineage>
</organism>
<dbReference type="InterPro" id="IPR043427">
    <property type="entry name" value="YscJ/FliF"/>
</dbReference>
<dbReference type="InterPro" id="IPR013556">
    <property type="entry name" value="Flag_M-ring_C"/>
</dbReference>
<dbReference type="PANTHER" id="PTHR30046:SF0">
    <property type="entry name" value="FLAGELLAR M-RING PROTEIN"/>
    <property type="match status" value="1"/>
</dbReference>
<comment type="similarity">
    <text evidence="4 12">Belongs to the FliF family.</text>
</comment>
<evidence type="ECO:0000256" key="4">
    <source>
        <dbReference type="ARBA" id="ARBA00007971"/>
    </source>
</evidence>
<evidence type="ECO:0000256" key="9">
    <source>
        <dbReference type="ARBA" id="ARBA00023136"/>
    </source>
</evidence>
<evidence type="ECO:0000313" key="18">
    <source>
        <dbReference type="Proteomes" id="UP000548632"/>
    </source>
</evidence>
<reference evidence="17 18" key="1">
    <citation type="journal article" date="2020" name="Arch. Microbiol.">
        <title>The genome sequence of the giant phototrophic gammaproteobacterium Thiospirillum jenense gives insight into its physiological properties and phylogenetic relationships.</title>
        <authorList>
            <person name="Imhoff J.F."/>
            <person name="Meyer T.E."/>
            <person name="Kyndt J.A."/>
        </authorList>
    </citation>
    <scope>NUCLEOTIDE SEQUENCE [LARGE SCALE GENOMIC DNA]</scope>
    <source>
        <strain evidence="17 18">DSM 216</strain>
    </source>
</reference>
<evidence type="ECO:0000256" key="5">
    <source>
        <dbReference type="ARBA" id="ARBA00017949"/>
    </source>
</evidence>
<dbReference type="RefSeq" id="WP_182584449.1">
    <property type="nucleotide sequence ID" value="NZ_JABVCQ010000026.1"/>
</dbReference>
<keyword evidence="7 14" id="KW-0812">Transmembrane</keyword>
<keyword evidence="17" id="KW-0966">Cell projection</keyword>
<evidence type="ECO:0000256" key="2">
    <source>
        <dbReference type="ARBA" id="ARBA00004117"/>
    </source>
</evidence>
<proteinExistence type="inferred from homology"/>
<feature type="region of interest" description="Disordered" evidence="13">
    <location>
        <begin position="495"/>
        <end position="516"/>
    </location>
</feature>
<keyword evidence="8 14" id="KW-1133">Transmembrane helix</keyword>
<keyword evidence="9 14" id="KW-0472">Membrane</keyword>
<comment type="function">
    <text evidence="1 12">The M ring may be actively involved in energy transduction.</text>
</comment>
<evidence type="ECO:0000256" key="11">
    <source>
        <dbReference type="ARBA" id="ARBA00025936"/>
    </source>
</evidence>
<keyword evidence="6" id="KW-1003">Cell membrane</keyword>
<dbReference type="Pfam" id="PF08345">
    <property type="entry name" value="YscJ_FliF_C"/>
    <property type="match status" value="1"/>
</dbReference>
<sequence>MTSAALSTVVTTGIKNFTELTIGRRLAIIGMIIGGLAVIVGLLLWAFQPSYGVLFTQIKNNEAAEVMKALDKLGVPYLVDTQSGQIQVPHKRIAETRLQLAGLGLPKQADIGFELLQQDNGFGTSRLMESALHQRALEGELGRSITALDAVEQARVHLAQPEQSVFVRERAPASASVVVHLHDERKLATQQVAAIVHLVSSSVPGLKPENVTVVDQSGRLLTADKDQVKEALADSHEQLDYTRRVEASYVERVQALLVPIFGAERVRVQVSAEIDFSRVERTQETYDPDRIAIRSEQINEEERTGNEGTSPMGVPGALTNQPPAGGTLGDQAESGGIPKRRSLHSTRNYEVDRAISHVRESSGNIRRLSTAVVVDYLEKTDEQGAVTRIPRPEAELESLRALVREAVGFDEKRGDSINVISAAFNVEEDIYSGPIWTQPWFIELAKLGAAVILALLILLTVVRPGIRQLFPKPEPESTELLMTDEHGNVIRMDRTNAEGEEAEGDGEKSAEGEDKIALSPTATALAALTGPKEADPQQQELDHIRHMIREDPKRVAQVMKIWLASDGKD</sequence>
<dbReference type="Proteomes" id="UP000548632">
    <property type="component" value="Unassembled WGS sequence"/>
</dbReference>
<evidence type="ECO:0000256" key="6">
    <source>
        <dbReference type="ARBA" id="ARBA00022475"/>
    </source>
</evidence>
<comment type="subunit">
    <text evidence="11">The basal body constitutes a major portion of the flagellar organelle and consists of four rings (L,P,S, and M) mounted on a central rod. The M ring is integral to the inner membrane of the cell and may be connected to the flagellar rod via the S ring. The S (supramembrane ring) lies just distal to the M ring. The L and P rings lie in the outer membrane and the periplasmic space, respectively.</text>
</comment>
<protein>
    <recommendedName>
        <fullName evidence="5 12">Flagellar M-ring protein</fullName>
    </recommendedName>
</protein>
<gene>
    <name evidence="17" type="primary">fliF</name>
    <name evidence="17" type="ORF">HUK38_11360</name>
</gene>
<dbReference type="GO" id="GO:0003774">
    <property type="term" value="F:cytoskeletal motor activity"/>
    <property type="evidence" value="ECO:0007669"/>
    <property type="project" value="InterPro"/>
</dbReference>